<name>A0A291QNQ5_9ACTN</name>
<dbReference type="AlphaFoldDB" id="A0A291QNQ5"/>
<evidence type="ECO:0000313" key="1">
    <source>
        <dbReference type="EMBL" id="ATL33145.1"/>
    </source>
</evidence>
<gene>
    <name evidence="1" type="ORF">KY5_8127</name>
</gene>
<reference evidence="1 2" key="1">
    <citation type="submission" date="2017-08" db="EMBL/GenBank/DDBJ databases">
        <title>Complete Genome Sequence of Streptomyces formicae KY5, the formicamycin producer.</title>
        <authorList>
            <person name="Holmes N.A."/>
            <person name="Devine R."/>
            <person name="Qin Z."/>
            <person name="Seipke R.F."/>
            <person name="Wilkinson B."/>
            <person name="Hutchings M.I."/>
        </authorList>
    </citation>
    <scope>NUCLEOTIDE SEQUENCE [LARGE SCALE GENOMIC DNA]</scope>
    <source>
        <strain evidence="1 2">KY5</strain>
    </source>
</reference>
<proteinExistence type="predicted"/>
<dbReference type="RefSeq" id="WP_267894318.1">
    <property type="nucleotide sequence ID" value="NZ_CP022685.1"/>
</dbReference>
<dbReference type="KEGG" id="sfk:KY5_8127"/>
<evidence type="ECO:0000313" key="2">
    <source>
        <dbReference type="Proteomes" id="UP000221011"/>
    </source>
</evidence>
<organism evidence="1 2">
    <name type="scientific">Streptomyces formicae</name>
    <dbReference type="NCBI Taxonomy" id="1616117"/>
    <lineage>
        <taxon>Bacteria</taxon>
        <taxon>Bacillati</taxon>
        <taxon>Actinomycetota</taxon>
        <taxon>Actinomycetes</taxon>
        <taxon>Kitasatosporales</taxon>
        <taxon>Streptomycetaceae</taxon>
        <taxon>Streptomyces</taxon>
    </lineage>
</organism>
<dbReference type="EMBL" id="CP022685">
    <property type="protein sequence ID" value="ATL33145.1"/>
    <property type="molecule type" value="Genomic_DNA"/>
</dbReference>
<accession>A0A291QNQ5</accession>
<keyword evidence="2" id="KW-1185">Reference proteome</keyword>
<dbReference type="Proteomes" id="UP000221011">
    <property type="component" value="Chromosome"/>
</dbReference>
<sequence length="42" mass="4452">MHDGLHLTVDRIATLTGTEPATVTALLAAARRWIGQPARGRG</sequence>
<protein>
    <submittedName>
        <fullName evidence="1">Uncharacterized protein</fullName>
    </submittedName>
</protein>